<evidence type="ECO:0000259" key="1">
    <source>
        <dbReference type="Pfam" id="PF00814"/>
    </source>
</evidence>
<organism evidence="2 3">
    <name type="scientific">Celeribacter persicus</name>
    <dbReference type="NCBI Taxonomy" id="1651082"/>
    <lineage>
        <taxon>Bacteria</taxon>
        <taxon>Pseudomonadati</taxon>
        <taxon>Pseudomonadota</taxon>
        <taxon>Alphaproteobacteria</taxon>
        <taxon>Rhodobacterales</taxon>
        <taxon>Roseobacteraceae</taxon>
        <taxon>Celeribacter</taxon>
    </lineage>
</organism>
<dbReference type="SUPFAM" id="SSF53067">
    <property type="entry name" value="Actin-like ATPase domain"/>
    <property type="match status" value="1"/>
</dbReference>
<feature type="domain" description="Gcp-like" evidence="1">
    <location>
        <begin position="43"/>
        <end position="152"/>
    </location>
</feature>
<evidence type="ECO:0000313" key="2">
    <source>
        <dbReference type="EMBL" id="PTQ75528.1"/>
    </source>
</evidence>
<sequence>MTLTLLIQASNGVPSLALGRGDEIVFDSAAEETLSGSRDYRLMLETGLAAIGSDLSEITLIACDIGPGGLGVTRTAAAFANGLSFARSIPVLPLPAFELLGAEVARDKPIAILRRAARPHVHFGIYADGKLALYEHCTEQNALDQLSDMEDYDLAGNIEVAGHIAPVTNKATMETMLRLALSAPTPGPESRAWPIVEVLE</sequence>
<name>A0A2T5HVL8_9RHOB</name>
<dbReference type="RefSeq" id="WP_107814557.1">
    <property type="nucleotide sequence ID" value="NZ_QAOH01000001.1"/>
</dbReference>
<dbReference type="InterPro" id="IPR043129">
    <property type="entry name" value="ATPase_NBD"/>
</dbReference>
<dbReference type="EMBL" id="QAOH01000001">
    <property type="protein sequence ID" value="PTQ75528.1"/>
    <property type="molecule type" value="Genomic_DNA"/>
</dbReference>
<proteinExistence type="predicted"/>
<dbReference type="Pfam" id="PF00814">
    <property type="entry name" value="TsaD"/>
    <property type="match status" value="1"/>
</dbReference>
<dbReference type="Proteomes" id="UP000244077">
    <property type="component" value="Unassembled WGS sequence"/>
</dbReference>
<gene>
    <name evidence="2" type="ORF">C8N42_10166</name>
</gene>
<accession>A0A2T5HVL8</accession>
<dbReference type="OrthoDB" id="7839870at2"/>
<protein>
    <submittedName>
        <fullName evidence="2">tRNA threonylcarbamoyladenosine biosynthesis protein TsaB</fullName>
    </submittedName>
</protein>
<reference evidence="2 3" key="1">
    <citation type="submission" date="2018-04" db="EMBL/GenBank/DDBJ databases">
        <title>Genomic Encyclopedia of Archaeal and Bacterial Type Strains, Phase II (KMG-II): from individual species to whole genera.</title>
        <authorList>
            <person name="Goeker M."/>
        </authorList>
    </citation>
    <scope>NUCLEOTIDE SEQUENCE [LARGE SCALE GENOMIC DNA]</scope>
    <source>
        <strain evidence="2 3">DSM 100434</strain>
    </source>
</reference>
<dbReference type="Gene3D" id="3.30.420.40">
    <property type="match status" value="2"/>
</dbReference>
<evidence type="ECO:0000313" key="3">
    <source>
        <dbReference type="Proteomes" id="UP000244077"/>
    </source>
</evidence>
<dbReference type="InterPro" id="IPR000905">
    <property type="entry name" value="Gcp-like_dom"/>
</dbReference>
<keyword evidence="3" id="KW-1185">Reference proteome</keyword>
<dbReference type="AlphaFoldDB" id="A0A2T5HVL8"/>
<comment type="caution">
    <text evidence="2">The sequence shown here is derived from an EMBL/GenBank/DDBJ whole genome shotgun (WGS) entry which is preliminary data.</text>
</comment>